<sequence>MGWGGKLDWMERGVGGHRHCGGVGWASALSGGKGTRLERKKGRGHQRRGGGGRGPKTQIANGEGRKPRSEGEARVISVARGGGANQKEIGGTRSEGE</sequence>
<evidence type="ECO:0000256" key="1">
    <source>
        <dbReference type="SAM" id="MobiDB-lite"/>
    </source>
</evidence>
<protein>
    <submittedName>
        <fullName evidence="2">Uncharacterized protein</fullName>
    </submittedName>
</protein>
<dbReference type="EMBL" id="BTGU01000026">
    <property type="protein sequence ID" value="GMN47630.1"/>
    <property type="molecule type" value="Genomic_DNA"/>
</dbReference>
<accession>A0AA88A8F2</accession>
<gene>
    <name evidence="2" type="ORF">TIFTF001_016806</name>
</gene>
<name>A0AA88A8F2_FICCA</name>
<feature type="compositionally biased region" description="Basic and acidic residues" evidence="1">
    <location>
        <begin position="63"/>
        <end position="73"/>
    </location>
</feature>
<keyword evidence="3" id="KW-1185">Reference proteome</keyword>
<feature type="compositionally biased region" description="Basic residues" evidence="1">
    <location>
        <begin position="38"/>
        <end position="50"/>
    </location>
</feature>
<evidence type="ECO:0000313" key="2">
    <source>
        <dbReference type="EMBL" id="GMN47630.1"/>
    </source>
</evidence>
<comment type="caution">
    <text evidence="2">The sequence shown here is derived from an EMBL/GenBank/DDBJ whole genome shotgun (WGS) entry which is preliminary data.</text>
</comment>
<feature type="region of interest" description="Disordered" evidence="1">
    <location>
        <begin position="1"/>
        <end position="97"/>
    </location>
</feature>
<evidence type="ECO:0000313" key="3">
    <source>
        <dbReference type="Proteomes" id="UP001187192"/>
    </source>
</evidence>
<dbReference type="AlphaFoldDB" id="A0AA88A8F2"/>
<reference evidence="2" key="1">
    <citation type="submission" date="2023-07" db="EMBL/GenBank/DDBJ databases">
        <title>draft genome sequence of fig (Ficus carica).</title>
        <authorList>
            <person name="Takahashi T."/>
            <person name="Nishimura K."/>
        </authorList>
    </citation>
    <scope>NUCLEOTIDE SEQUENCE</scope>
</reference>
<proteinExistence type="predicted"/>
<organism evidence="2 3">
    <name type="scientific">Ficus carica</name>
    <name type="common">Common fig</name>
    <dbReference type="NCBI Taxonomy" id="3494"/>
    <lineage>
        <taxon>Eukaryota</taxon>
        <taxon>Viridiplantae</taxon>
        <taxon>Streptophyta</taxon>
        <taxon>Embryophyta</taxon>
        <taxon>Tracheophyta</taxon>
        <taxon>Spermatophyta</taxon>
        <taxon>Magnoliopsida</taxon>
        <taxon>eudicotyledons</taxon>
        <taxon>Gunneridae</taxon>
        <taxon>Pentapetalae</taxon>
        <taxon>rosids</taxon>
        <taxon>fabids</taxon>
        <taxon>Rosales</taxon>
        <taxon>Moraceae</taxon>
        <taxon>Ficeae</taxon>
        <taxon>Ficus</taxon>
    </lineage>
</organism>
<dbReference type="Proteomes" id="UP001187192">
    <property type="component" value="Unassembled WGS sequence"/>
</dbReference>